<dbReference type="PATRIC" id="fig|762967.3.peg.122"/>
<protein>
    <submittedName>
        <fullName evidence="3">Universal stress family protein</fullName>
    </submittedName>
</protein>
<feature type="domain" description="UspA" evidence="2">
    <location>
        <begin position="152"/>
        <end position="299"/>
    </location>
</feature>
<sequence>MRILVPVDGTEQSRHMLRFLAGRETMLGSHPDITLANVQYSVPEAVIRLLDLQSVKAACEAEGRQVFDKLRDEISQLRADVKETVLYGDAGEAIAAEADRIDADLIMMGTRGLNAPMVYLLGSVSNSVLSKTQRPLLLVRPETPVTGGDAMRVGIAVDGSEHGLAAVAVTLSNAELFGKNASFRILNAQPDYRDVMSQSAYMLDTIGPLLTQDEFREEAEKAYKDAVDPALELFKTARLPATGVELFGDAGEAISEYARENLDILVMGSHGRGNFTAAVMGSTAMKIAATSTVPILVVRK</sequence>
<feature type="domain" description="UspA" evidence="2">
    <location>
        <begin position="2"/>
        <end position="140"/>
    </location>
</feature>
<proteinExistence type="inferred from homology"/>
<organism evidence="3 4">
    <name type="scientific">Sutterella parvirubra YIT 11816</name>
    <dbReference type="NCBI Taxonomy" id="762967"/>
    <lineage>
        <taxon>Bacteria</taxon>
        <taxon>Pseudomonadati</taxon>
        <taxon>Pseudomonadota</taxon>
        <taxon>Betaproteobacteria</taxon>
        <taxon>Burkholderiales</taxon>
        <taxon>Sutterellaceae</taxon>
        <taxon>Sutterella</taxon>
    </lineage>
</organism>
<evidence type="ECO:0000313" key="4">
    <source>
        <dbReference type="Proteomes" id="UP000004956"/>
    </source>
</evidence>
<dbReference type="Gene3D" id="3.40.50.620">
    <property type="entry name" value="HUPs"/>
    <property type="match status" value="2"/>
</dbReference>
<dbReference type="AlphaFoldDB" id="H3KBP2"/>
<evidence type="ECO:0000256" key="1">
    <source>
        <dbReference type="ARBA" id="ARBA00008791"/>
    </source>
</evidence>
<dbReference type="InterPro" id="IPR006016">
    <property type="entry name" value="UspA"/>
</dbReference>
<accession>H3KBP2</accession>
<gene>
    <name evidence="3" type="ORF">HMPREF9440_00138</name>
</gene>
<comment type="similarity">
    <text evidence="1">Belongs to the universal stress protein A family.</text>
</comment>
<dbReference type="OrthoDB" id="9792500at2"/>
<dbReference type="RefSeq" id="WP_008540488.1">
    <property type="nucleotide sequence ID" value="NZ_JH604850.1"/>
</dbReference>
<dbReference type="InterPro" id="IPR006015">
    <property type="entry name" value="Universal_stress_UspA"/>
</dbReference>
<evidence type="ECO:0000259" key="2">
    <source>
        <dbReference type="Pfam" id="PF00582"/>
    </source>
</evidence>
<name>H3KBP2_9BURK</name>
<keyword evidence="4" id="KW-1185">Reference proteome</keyword>
<dbReference type="STRING" id="762967.HMPREF9440_00138"/>
<dbReference type="EMBL" id="AFBQ01000016">
    <property type="protein sequence ID" value="EHY32456.1"/>
    <property type="molecule type" value="Genomic_DNA"/>
</dbReference>
<dbReference type="SUPFAM" id="SSF52402">
    <property type="entry name" value="Adenine nucleotide alpha hydrolases-like"/>
    <property type="match status" value="2"/>
</dbReference>
<dbReference type="Pfam" id="PF00582">
    <property type="entry name" value="Usp"/>
    <property type="match status" value="2"/>
</dbReference>
<dbReference type="PANTHER" id="PTHR31964:SF113">
    <property type="entry name" value="USPA DOMAIN-CONTAINING PROTEIN"/>
    <property type="match status" value="1"/>
</dbReference>
<dbReference type="Proteomes" id="UP000004956">
    <property type="component" value="Unassembled WGS sequence"/>
</dbReference>
<dbReference type="PRINTS" id="PR01438">
    <property type="entry name" value="UNVRSLSTRESS"/>
</dbReference>
<dbReference type="InterPro" id="IPR014729">
    <property type="entry name" value="Rossmann-like_a/b/a_fold"/>
</dbReference>
<evidence type="ECO:0000313" key="3">
    <source>
        <dbReference type="EMBL" id="EHY32456.1"/>
    </source>
</evidence>
<reference evidence="3 4" key="1">
    <citation type="submission" date="2011-11" db="EMBL/GenBank/DDBJ databases">
        <authorList>
            <person name="Weinstock G."/>
            <person name="Sodergren E."/>
            <person name="Clifton S."/>
            <person name="Fulton L."/>
            <person name="Fulton B."/>
            <person name="Courtney L."/>
            <person name="Fronick C."/>
            <person name="Harrison M."/>
            <person name="Strong C."/>
            <person name="Farmer C."/>
            <person name="Delahaunty K."/>
            <person name="Markovic C."/>
            <person name="Hall O."/>
            <person name="Minx P."/>
            <person name="Tomlinson C."/>
            <person name="Mitreva M."/>
            <person name="Hou S."/>
            <person name="Chen J."/>
            <person name="Wollam A."/>
            <person name="Pepin K.H."/>
            <person name="Johnson M."/>
            <person name="Bhonagiri V."/>
            <person name="Zhang X."/>
            <person name="Suruliraj S."/>
            <person name="Warren W."/>
            <person name="Chinwalla A."/>
            <person name="Mardis E.R."/>
            <person name="Wilson R.K."/>
        </authorList>
    </citation>
    <scope>NUCLEOTIDE SEQUENCE [LARGE SCALE GENOMIC DNA]</scope>
    <source>
        <strain evidence="3 4">YIT 11816</strain>
    </source>
</reference>
<dbReference type="PANTHER" id="PTHR31964">
    <property type="entry name" value="ADENINE NUCLEOTIDE ALPHA HYDROLASES-LIKE SUPERFAMILY PROTEIN"/>
    <property type="match status" value="1"/>
</dbReference>
<comment type="caution">
    <text evidence="3">The sequence shown here is derived from an EMBL/GenBank/DDBJ whole genome shotgun (WGS) entry which is preliminary data.</text>
</comment>
<dbReference type="HOGENOM" id="CLU_049301_2_1_4"/>
<dbReference type="CDD" id="cd00293">
    <property type="entry name" value="USP-like"/>
    <property type="match status" value="2"/>
</dbReference>